<comment type="caution">
    <text evidence="2">The sequence shown here is derived from an EMBL/GenBank/DDBJ whole genome shotgun (WGS) entry which is preliminary data.</text>
</comment>
<dbReference type="NCBIfam" id="TIGR02593">
    <property type="entry name" value="CRISPR_cas5"/>
    <property type="match status" value="1"/>
</dbReference>
<dbReference type="AlphaFoldDB" id="A0A9D0ZE59"/>
<proteinExistence type="predicted"/>
<evidence type="ECO:0000313" key="2">
    <source>
        <dbReference type="EMBL" id="HIQ78624.1"/>
    </source>
</evidence>
<dbReference type="GO" id="GO:0051607">
    <property type="term" value="P:defense response to virus"/>
    <property type="evidence" value="ECO:0007669"/>
    <property type="project" value="UniProtKB-KW"/>
</dbReference>
<dbReference type="Proteomes" id="UP000824262">
    <property type="component" value="Unassembled WGS sequence"/>
</dbReference>
<gene>
    <name evidence="2" type="primary">cas5</name>
    <name evidence="2" type="ORF">IAB77_05130</name>
</gene>
<dbReference type="EMBL" id="DVGA01000049">
    <property type="protein sequence ID" value="HIQ78624.1"/>
    <property type="molecule type" value="Genomic_DNA"/>
</dbReference>
<evidence type="ECO:0000256" key="1">
    <source>
        <dbReference type="ARBA" id="ARBA00023118"/>
    </source>
</evidence>
<protein>
    <submittedName>
        <fullName evidence="2">CRISPR-associated protein Cas5</fullName>
    </submittedName>
</protein>
<organism evidence="2 3">
    <name type="scientific">Candidatus Scatomorpha intestinavium</name>
    <dbReference type="NCBI Taxonomy" id="2840922"/>
    <lineage>
        <taxon>Bacteria</taxon>
        <taxon>Bacillati</taxon>
        <taxon>Bacillota</taxon>
        <taxon>Clostridia</taxon>
        <taxon>Eubacteriales</taxon>
        <taxon>Candidatus Scatomorpha</taxon>
    </lineage>
</organism>
<accession>A0A9D0ZE59</accession>
<keyword evidence="1" id="KW-0051">Antiviral defense</keyword>
<reference evidence="2" key="1">
    <citation type="submission" date="2020-10" db="EMBL/GenBank/DDBJ databases">
        <authorList>
            <person name="Gilroy R."/>
        </authorList>
    </citation>
    <scope>NUCLEOTIDE SEQUENCE</scope>
    <source>
        <strain evidence="2">ChiBcolR7-354</strain>
    </source>
</reference>
<dbReference type="InterPro" id="IPR013422">
    <property type="entry name" value="CRISPR-assoc_prot_Cas5_N"/>
</dbReference>
<name>A0A9D0ZE59_9FIRM</name>
<sequence length="45" mass="5297">MKHTLFNIKTPRRARLSGTFQHFRSPITTTAKKLSYPFYPQEAQT</sequence>
<reference evidence="2" key="2">
    <citation type="journal article" date="2021" name="PeerJ">
        <title>Extensive microbial diversity within the chicken gut microbiome revealed by metagenomics and culture.</title>
        <authorList>
            <person name="Gilroy R."/>
            <person name="Ravi A."/>
            <person name="Getino M."/>
            <person name="Pursley I."/>
            <person name="Horton D.L."/>
            <person name="Alikhan N.F."/>
            <person name="Baker D."/>
            <person name="Gharbi K."/>
            <person name="Hall N."/>
            <person name="Watson M."/>
            <person name="Adriaenssens E.M."/>
            <person name="Foster-Nyarko E."/>
            <person name="Jarju S."/>
            <person name="Secka A."/>
            <person name="Antonio M."/>
            <person name="Oren A."/>
            <person name="Chaudhuri R.R."/>
            <person name="La Ragione R."/>
            <person name="Hildebrand F."/>
            <person name="Pallen M.J."/>
        </authorList>
    </citation>
    <scope>NUCLEOTIDE SEQUENCE</scope>
    <source>
        <strain evidence="2">ChiBcolR7-354</strain>
    </source>
</reference>
<evidence type="ECO:0000313" key="3">
    <source>
        <dbReference type="Proteomes" id="UP000824262"/>
    </source>
</evidence>